<sequence length="35" mass="4020">RSIESYLIQEQKDALLYSFHGTMNLCGGIFQSKIK</sequence>
<organism evidence="1">
    <name type="scientific">marine sediment metagenome</name>
    <dbReference type="NCBI Taxonomy" id="412755"/>
    <lineage>
        <taxon>unclassified sequences</taxon>
        <taxon>metagenomes</taxon>
        <taxon>ecological metagenomes</taxon>
    </lineage>
</organism>
<comment type="caution">
    <text evidence="1">The sequence shown here is derived from an EMBL/GenBank/DDBJ whole genome shotgun (WGS) entry which is preliminary data.</text>
</comment>
<gene>
    <name evidence="1" type="ORF">S03H2_34916</name>
</gene>
<name>X1IP72_9ZZZZ</name>
<evidence type="ECO:0000313" key="1">
    <source>
        <dbReference type="EMBL" id="GAH59353.1"/>
    </source>
</evidence>
<proteinExistence type="predicted"/>
<accession>X1IP72</accession>
<dbReference type="EMBL" id="BARU01021327">
    <property type="protein sequence ID" value="GAH59353.1"/>
    <property type="molecule type" value="Genomic_DNA"/>
</dbReference>
<feature type="non-terminal residue" evidence="1">
    <location>
        <position position="1"/>
    </location>
</feature>
<reference evidence="1" key="1">
    <citation type="journal article" date="2014" name="Front. Microbiol.">
        <title>High frequency of phylogenetically diverse reductive dehalogenase-homologous genes in deep subseafloor sedimentary metagenomes.</title>
        <authorList>
            <person name="Kawai M."/>
            <person name="Futagami T."/>
            <person name="Toyoda A."/>
            <person name="Takaki Y."/>
            <person name="Nishi S."/>
            <person name="Hori S."/>
            <person name="Arai W."/>
            <person name="Tsubouchi T."/>
            <person name="Morono Y."/>
            <person name="Uchiyama I."/>
            <person name="Ito T."/>
            <person name="Fujiyama A."/>
            <person name="Inagaki F."/>
            <person name="Takami H."/>
        </authorList>
    </citation>
    <scope>NUCLEOTIDE SEQUENCE</scope>
    <source>
        <strain evidence="1">Expedition CK06-06</strain>
    </source>
</reference>
<dbReference type="AlphaFoldDB" id="X1IP72"/>
<protein>
    <submittedName>
        <fullName evidence="1">Uncharacterized protein</fullName>
    </submittedName>
</protein>